<proteinExistence type="inferred from homology"/>
<dbReference type="InterPro" id="IPR000914">
    <property type="entry name" value="SBP_5_dom"/>
</dbReference>
<dbReference type="PIRSF" id="PIRSF002741">
    <property type="entry name" value="MppA"/>
    <property type="match status" value="1"/>
</dbReference>
<dbReference type="GO" id="GO:0030288">
    <property type="term" value="C:outer membrane-bounded periplasmic space"/>
    <property type="evidence" value="ECO:0007669"/>
    <property type="project" value="UniProtKB-ARBA"/>
</dbReference>
<feature type="signal peptide" evidence="5">
    <location>
        <begin position="1"/>
        <end position="29"/>
    </location>
</feature>
<comment type="subcellular location">
    <subcellularLocation>
        <location evidence="1">Periplasm</location>
    </subcellularLocation>
</comment>
<dbReference type="GO" id="GO:1904680">
    <property type="term" value="F:peptide transmembrane transporter activity"/>
    <property type="evidence" value="ECO:0007669"/>
    <property type="project" value="TreeGrafter"/>
</dbReference>
<accession>A0A225NTN2</accession>
<evidence type="ECO:0000259" key="6">
    <source>
        <dbReference type="Pfam" id="PF00496"/>
    </source>
</evidence>
<feature type="chain" id="PRO_5012895024" description="Solute-binding protein family 5 domain-containing protein" evidence="5">
    <location>
        <begin position="30"/>
        <end position="551"/>
    </location>
</feature>
<dbReference type="InterPro" id="IPR039424">
    <property type="entry name" value="SBP_5"/>
</dbReference>
<name>A0A225NTN2_9RHOB</name>
<organism evidence="7 8">
    <name type="scientific">Marinibacterium profundimaris</name>
    <dbReference type="NCBI Taxonomy" id="1679460"/>
    <lineage>
        <taxon>Bacteria</taxon>
        <taxon>Pseudomonadati</taxon>
        <taxon>Pseudomonadota</taxon>
        <taxon>Alphaproteobacteria</taxon>
        <taxon>Rhodobacterales</taxon>
        <taxon>Paracoccaceae</taxon>
        <taxon>Marinibacterium</taxon>
    </lineage>
</organism>
<feature type="domain" description="Solute-binding protein family 5" evidence="6">
    <location>
        <begin position="86"/>
        <end position="454"/>
    </location>
</feature>
<evidence type="ECO:0000256" key="2">
    <source>
        <dbReference type="ARBA" id="ARBA00005695"/>
    </source>
</evidence>
<dbReference type="EMBL" id="AQQR01000003">
    <property type="protein sequence ID" value="OWU74960.1"/>
    <property type="molecule type" value="Genomic_DNA"/>
</dbReference>
<sequence>MKKSATPWTALRGLVAALSLLPLAGVVQAQDTKPLVRAVAADFNSIDPADTRSAQDQDLVLNLYDKLVSMKMHERPDGAYDGDPMEVIPNLASSWEVDGPVVTFHLRDDVTFHATGNPMTADDVVYSFTRLVEIPANGKNQASVAGIYTADQIEKIDDYTVQITHLDGPDGDPAEVAVRLTSYKFLQFGIIDSVEAKSHATEDDPWSREWLQKNVASAGPYYISDHTTNQEIVLTAVPDRDWGPQSNFDTIILRITGDADVVSLVKGGVVDYAGEGLTGRQYSALESAGFPVLHGPTPNILRMSMAVDKPPFDNQTVRQAMIYATPIDQIINVALGGRGFASDCFYNPNDATCNGSFGEMYSYDLEKAAELLKDAGVEDLEFDLWYSNSLPYNDDVAILIKSSMAQIGVTANLKATPEVQLKTAVRDRTYRENETMSGMYLHEATFWLPDPVTQTNCCIVSWSDIGGSGNWSRYDDPEIDDWHYTYRNSGDQAARTEAYHKIQDRLAEAAANQIPLVVMGRTVATSKRIAGVTFTQEPYARYTYLKLADTN</sequence>
<dbReference type="SUPFAM" id="SSF53850">
    <property type="entry name" value="Periplasmic binding protein-like II"/>
    <property type="match status" value="1"/>
</dbReference>
<evidence type="ECO:0000256" key="1">
    <source>
        <dbReference type="ARBA" id="ARBA00004418"/>
    </source>
</evidence>
<dbReference type="Gene3D" id="3.40.190.10">
    <property type="entry name" value="Periplasmic binding protein-like II"/>
    <property type="match status" value="1"/>
</dbReference>
<dbReference type="GO" id="GO:0015833">
    <property type="term" value="P:peptide transport"/>
    <property type="evidence" value="ECO:0007669"/>
    <property type="project" value="TreeGrafter"/>
</dbReference>
<reference evidence="7 8" key="1">
    <citation type="submission" date="2013-04" db="EMBL/GenBank/DDBJ databases">
        <title>Oceanicola sp. 22II1-22F33 Genome Sequencing.</title>
        <authorList>
            <person name="Lai Q."/>
            <person name="Li G."/>
            <person name="Shao Z."/>
        </authorList>
    </citation>
    <scope>NUCLEOTIDE SEQUENCE [LARGE SCALE GENOMIC DNA]</scope>
    <source>
        <strain evidence="7 8">22II1-22F33</strain>
    </source>
</reference>
<evidence type="ECO:0000256" key="4">
    <source>
        <dbReference type="ARBA" id="ARBA00022729"/>
    </source>
</evidence>
<dbReference type="Pfam" id="PF00496">
    <property type="entry name" value="SBP_bac_5"/>
    <property type="match status" value="1"/>
</dbReference>
<dbReference type="CDD" id="cd08512">
    <property type="entry name" value="PBP2_NikA_DppA_OppA_like_7"/>
    <property type="match status" value="1"/>
</dbReference>
<protein>
    <recommendedName>
        <fullName evidence="6">Solute-binding protein family 5 domain-containing protein</fullName>
    </recommendedName>
</protein>
<evidence type="ECO:0000256" key="3">
    <source>
        <dbReference type="ARBA" id="ARBA00022448"/>
    </source>
</evidence>
<gene>
    <name evidence="7" type="ORF">ATO3_10445</name>
</gene>
<dbReference type="PANTHER" id="PTHR30290:SF10">
    <property type="entry name" value="PERIPLASMIC OLIGOPEPTIDE-BINDING PROTEIN-RELATED"/>
    <property type="match status" value="1"/>
</dbReference>
<dbReference type="Gene3D" id="3.10.105.10">
    <property type="entry name" value="Dipeptide-binding Protein, Domain 3"/>
    <property type="match status" value="1"/>
</dbReference>
<dbReference type="InterPro" id="IPR030678">
    <property type="entry name" value="Peptide/Ni-bd"/>
</dbReference>
<keyword evidence="8" id="KW-1185">Reference proteome</keyword>
<dbReference type="OrthoDB" id="9803988at2"/>
<evidence type="ECO:0000256" key="5">
    <source>
        <dbReference type="SAM" id="SignalP"/>
    </source>
</evidence>
<keyword evidence="3" id="KW-0813">Transport</keyword>
<comment type="similarity">
    <text evidence="2">Belongs to the bacterial solute-binding protein 5 family.</text>
</comment>
<comment type="caution">
    <text evidence="7">The sequence shown here is derived from an EMBL/GenBank/DDBJ whole genome shotgun (WGS) entry which is preliminary data.</text>
</comment>
<dbReference type="RefSeq" id="WP_088649784.1">
    <property type="nucleotide sequence ID" value="NZ_AQQR01000003.1"/>
</dbReference>
<evidence type="ECO:0000313" key="7">
    <source>
        <dbReference type="EMBL" id="OWU74960.1"/>
    </source>
</evidence>
<dbReference type="Proteomes" id="UP000215377">
    <property type="component" value="Unassembled WGS sequence"/>
</dbReference>
<dbReference type="AlphaFoldDB" id="A0A225NTN2"/>
<dbReference type="PANTHER" id="PTHR30290">
    <property type="entry name" value="PERIPLASMIC BINDING COMPONENT OF ABC TRANSPORTER"/>
    <property type="match status" value="1"/>
</dbReference>
<keyword evidence="4 5" id="KW-0732">Signal</keyword>
<dbReference type="GO" id="GO:0043190">
    <property type="term" value="C:ATP-binding cassette (ABC) transporter complex"/>
    <property type="evidence" value="ECO:0007669"/>
    <property type="project" value="InterPro"/>
</dbReference>
<evidence type="ECO:0000313" key="8">
    <source>
        <dbReference type="Proteomes" id="UP000215377"/>
    </source>
</evidence>